<keyword evidence="2" id="KW-0472">Membrane</keyword>
<sequence length="108" mass="12002">MPDFITPFLICVGISNMITLNLSLQSIINIVLTLTSTSSFALGSIEQWRILFGTSSVITIVTYSIYQIYGTATIQKWNYLSTSNSNSSEENNILNNKDTEDNIPIDDV</sequence>
<evidence type="ECO:0000256" key="2">
    <source>
        <dbReference type="SAM" id="Phobius"/>
    </source>
</evidence>
<feature type="transmembrane region" description="Helical" evidence="2">
    <location>
        <begin position="48"/>
        <end position="66"/>
    </location>
</feature>
<accession>A0A1A9UD43</accession>
<feature type="compositionally biased region" description="Low complexity" evidence="1">
    <location>
        <begin position="84"/>
        <end position="96"/>
    </location>
</feature>
<dbReference type="VEuPathDB" id="VectorBase:GAUT000478"/>
<feature type="transmembrane region" description="Helical" evidence="2">
    <location>
        <begin position="7"/>
        <end position="28"/>
    </location>
</feature>
<evidence type="ECO:0000313" key="3">
    <source>
        <dbReference type="EnsemblMetazoa" id="GAUT000478-PA"/>
    </source>
</evidence>
<dbReference type="Proteomes" id="UP000078200">
    <property type="component" value="Unassembled WGS sequence"/>
</dbReference>
<evidence type="ECO:0000313" key="4">
    <source>
        <dbReference type="Proteomes" id="UP000078200"/>
    </source>
</evidence>
<dbReference type="AlphaFoldDB" id="A0A1A9UD43"/>
<keyword evidence="4" id="KW-1185">Reference proteome</keyword>
<organism evidence="3 4">
    <name type="scientific">Glossina austeni</name>
    <name type="common">Savannah tsetse fly</name>
    <dbReference type="NCBI Taxonomy" id="7395"/>
    <lineage>
        <taxon>Eukaryota</taxon>
        <taxon>Metazoa</taxon>
        <taxon>Ecdysozoa</taxon>
        <taxon>Arthropoda</taxon>
        <taxon>Hexapoda</taxon>
        <taxon>Insecta</taxon>
        <taxon>Pterygota</taxon>
        <taxon>Neoptera</taxon>
        <taxon>Endopterygota</taxon>
        <taxon>Diptera</taxon>
        <taxon>Brachycera</taxon>
        <taxon>Muscomorpha</taxon>
        <taxon>Hippoboscoidea</taxon>
        <taxon>Glossinidae</taxon>
        <taxon>Glossina</taxon>
    </lineage>
</organism>
<evidence type="ECO:0000256" key="1">
    <source>
        <dbReference type="SAM" id="MobiDB-lite"/>
    </source>
</evidence>
<feature type="region of interest" description="Disordered" evidence="1">
    <location>
        <begin position="84"/>
        <end position="108"/>
    </location>
</feature>
<keyword evidence="2" id="KW-0812">Transmembrane</keyword>
<keyword evidence="2" id="KW-1133">Transmembrane helix</keyword>
<name>A0A1A9UD43_GLOAU</name>
<dbReference type="EnsemblMetazoa" id="GAUT000478-RA">
    <property type="protein sequence ID" value="GAUT000478-PA"/>
    <property type="gene ID" value="GAUT000478"/>
</dbReference>
<reference evidence="3" key="1">
    <citation type="submission" date="2020-05" db="UniProtKB">
        <authorList>
            <consortium name="EnsemblMetazoa"/>
        </authorList>
    </citation>
    <scope>IDENTIFICATION</scope>
    <source>
        <strain evidence="3">TTRI</strain>
    </source>
</reference>
<protein>
    <submittedName>
        <fullName evidence="3">Uncharacterized protein</fullName>
    </submittedName>
</protein>
<proteinExistence type="predicted"/>